<proteinExistence type="predicted"/>
<evidence type="ECO:0000313" key="2">
    <source>
        <dbReference type="EMBL" id="WXA96200.1"/>
    </source>
</evidence>
<dbReference type="RefSeq" id="WP_394846815.1">
    <property type="nucleotide sequence ID" value="NZ_CP089982.1"/>
</dbReference>
<dbReference type="Proteomes" id="UP001379533">
    <property type="component" value="Chromosome"/>
</dbReference>
<protein>
    <submittedName>
        <fullName evidence="2">DUF4412 domain-containing protein</fullName>
    </submittedName>
</protein>
<evidence type="ECO:0000313" key="3">
    <source>
        <dbReference type="Proteomes" id="UP001379533"/>
    </source>
</evidence>
<keyword evidence="3" id="KW-1185">Reference proteome</keyword>
<feature type="domain" description="DUF4412" evidence="1">
    <location>
        <begin position="67"/>
        <end position="231"/>
    </location>
</feature>
<accession>A0ABZ2KGK4</accession>
<reference evidence="2 3" key="1">
    <citation type="submission" date="2021-12" db="EMBL/GenBank/DDBJ databases">
        <title>Discovery of the Pendulisporaceae a myxobacterial family with distinct sporulation behavior and unique specialized metabolism.</title>
        <authorList>
            <person name="Garcia R."/>
            <person name="Popoff A."/>
            <person name="Bader C.D."/>
            <person name="Loehr J."/>
            <person name="Walesch S."/>
            <person name="Walt C."/>
            <person name="Boldt J."/>
            <person name="Bunk B."/>
            <person name="Haeckl F.J.F.P.J."/>
            <person name="Gunesch A.P."/>
            <person name="Birkelbach J."/>
            <person name="Nuebel U."/>
            <person name="Pietschmann T."/>
            <person name="Bach T."/>
            <person name="Mueller R."/>
        </authorList>
    </citation>
    <scope>NUCLEOTIDE SEQUENCE [LARGE SCALE GENOMIC DNA]</scope>
    <source>
        <strain evidence="2 3">MSr12523</strain>
    </source>
</reference>
<gene>
    <name evidence="2" type="ORF">LZC95_05040</name>
</gene>
<dbReference type="Pfam" id="PF14371">
    <property type="entry name" value="DUF4412"/>
    <property type="match status" value="1"/>
</dbReference>
<dbReference type="EMBL" id="CP089982">
    <property type="protein sequence ID" value="WXA96200.1"/>
    <property type="molecule type" value="Genomic_DNA"/>
</dbReference>
<organism evidence="2 3">
    <name type="scientific">Pendulispora brunnea</name>
    <dbReference type="NCBI Taxonomy" id="2905690"/>
    <lineage>
        <taxon>Bacteria</taxon>
        <taxon>Pseudomonadati</taxon>
        <taxon>Myxococcota</taxon>
        <taxon>Myxococcia</taxon>
        <taxon>Myxococcales</taxon>
        <taxon>Sorangiineae</taxon>
        <taxon>Pendulisporaceae</taxon>
        <taxon>Pendulispora</taxon>
    </lineage>
</organism>
<dbReference type="InterPro" id="IPR025524">
    <property type="entry name" value="DUF4412"/>
</dbReference>
<name>A0ABZ2KGK4_9BACT</name>
<sequence>MDTFTTARKAVFAACVLALCGCGKKQEAAATAPSATPAASTSSAPQPPAANLPFEGEIVVSVKGAASKEDLSASIRYKIKGDKVRAVPSSTNVNAIDDVAMHRGYVLDDWTRTYQEIDTKAPVNGGTASAPTITKSGKVEKIATLECEGWTIEWGSDGAHVCAAKGIPYFDLASYPKSGSVEPPWAAALTKERAFPLRVVVHDRDGNETLRAEATSIVRKKLDDAVFQVPRTFKKAKLDLKGSYLP</sequence>
<evidence type="ECO:0000259" key="1">
    <source>
        <dbReference type="Pfam" id="PF14371"/>
    </source>
</evidence>